<keyword evidence="2" id="KW-0808">Transferase</keyword>
<dbReference type="CDD" id="cd06532">
    <property type="entry name" value="Glyco_transf_25"/>
    <property type="match status" value="1"/>
</dbReference>
<protein>
    <submittedName>
        <fullName evidence="2">Glycosyl transferase family 25</fullName>
    </submittedName>
</protein>
<gene>
    <name evidence="2" type="ORF">DC366_11690</name>
</gene>
<evidence type="ECO:0000313" key="3">
    <source>
        <dbReference type="Proteomes" id="UP000244446"/>
    </source>
</evidence>
<dbReference type="Pfam" id="PF01755">
    <property type="entry name" value="Glyco_transf_25"/>
    <property type="match status" value="1"/>
</dbReference>
<dbReference type="EMBL" id="QCYH01000006">
    <property type="protein sequence ID" value="PVA09778.1"/>
    <property type="molecule type" value="Genomic_DNA"/>
</dbReference>
<dbReference type="GO" id="GO:0016740">
    <property type="term" value="F:transferase activity"/>
    <property type="evidence" value="ECO:0007669"/>
    <property type="project" value="UniProtKB-KW"/>
</dbReference>
<comment type="caution">
    <text evidence="2">The sequence shown here is derived from an EMBL/GenBank/DDBJ whole genome shotgun (WGS) entry which is preliminary data.</text>
</comment>
<reference evidence="2 3" key="1">
    <citation type="submission" date="2018-04" db="EMBL/GenBank/DDBJ databases">
        <title>Pelagivirga bohaiensis gen. nov., sp. nov., a bacterium isolated from the Bohai Sea.</title>
        <authorList>
            <person name="Ji X."/>
        </authorList>
    </citation>
    <scope>NUCLEOTIDE SEQUENCE [LARGE SCALE GENOMIC DNA]</scope>
    <source>
        <strain evidence="2 3">BH-SD19</strain>
    </source>
</reference>
<organism evidence="2 3">
    <name type="scientific">Pelagivirga sediminicola</name>
    <dbReference type="NCBI Taxonomy" id="2170575"/>
    <lineage>
        <taxon>Bacteria</taxon>
        <taxon>Pseudomonadati</taxon>
        <taxon>Pseudomonadota</taxon>
        <taxon>Alphaproteobacteria</taxon>
        <taxon>Rhodobacterales</taxon>
        <taxon>Paracoccaceae</taxon>
        <taxon>Pelagivirga</taxon>
    </lineage>
</organism>
<dbReference type="Proteomes" id="UP000244446">
    <property type="component" value="Unassembled WGS sequence"/>
</dbReference>
<keyword evidence="3" id="KW-1185">Reference proteome</keyword>
<dbReference type="OrthoDB" id="259382at2"/>
<accession>A0A2T7G5T8</accession>
<feature type="domain" description="Glycosyl transferase family 25" evidence="1">
    <location>
        <begin position="5"/>
        <end position="180"/>
    </location>
</feature>
<name>A0A2T7G5T8_9RHOB</name>
<evidence type="ECO:0000259" key="1">
    <source>
        <dbReference type="Pfam" id="PF01755"/>
    </source>
</evidence>
<proteinExistence type="predicted"/>
<dbReference type="AlphaFoldDB" id="A0A2T7G5T8"/>
<evidence type="ECO:0000313" key="2">
    <source>
        <dbReference type="EMBL" id="PVA09778.1"/>
    </source>
</evidence>
<dbReference type="InterPro" id="IPR002654">
    <property type="entry name" value="Glyco_trans_25"/>
</dbReference>
<dbReference type="RefSeq" id="WP_108692401.1">
    <property type="nucleotide sequence ID" value="NZ_QCYH01000006.1"/>
</dbReference>
<sequence length="251" mass="28017">MKVGAFVLHLARAEARRKNAEALLETCGLDGEIWPAVDGASLSAAELDAVYRPRLFRPWYPFKLRPGEIGCFLSHRQIWAEIVRRDLDAALILEDDVALEWPLFAPARDLALRHIGSLGYIKMRPHAPKGRLQPIDQRCGANIVKAENPGLGATAQLVSRSGAAQLLKHCATFDRPVDTFVQSHWFTGLPPSTVYPSGVVHIDAELAGSTIQRHNRGLIEKLRREIQRGRYRRAVRRFSPANGNRMIAPKP</sequence>